<keyword evidence="3" id="KW-1185">Reference proteome</keyword>
<evidence type="ECO:0000313" key="2">
    <source>
        <dbReference type="EMBL" id="ADB53437.1"/>
    </source>
</evidence>
<evidence type="ECO:0000256" key="1">
    <source>
        <dbReference type="SAM" id="MobiDB-lite"/>
    </source>
</evidence>
<gene>
    <name evidence="2" type="ordered locus">Cwoe_5026</name>
</gene>
<feature type="compositionally biased region" description="Low complexity" evidence="1">
    <location>
        <begin position="178"/>
        <end position="196"/>
    </location>
</feature>
<reference evidence="3" key="2">
    <citation type="submission" date="2010-01" db="EMBL/GenBank/DDBJ databases">
        <title>The complete genome of Conexibacter woesei DSM 14684.</title>
        <authorList>
            <consortium name="US DOE Joint Genome Institute (JGI-PGF)"/>
            <person name="Lucas S."/>
            <person name="Copeland A."/>
            <person name="Lapidus A."/>
            <person name="Glavina del Rio T."/>
            <person name="Dalin E."/>
            <person name="Tice H."/>
            <person name="Bruce D."/>
            <person name="Goodwin L."/>
            <person name="Pitluck S."/>
            <person name="Kyrpides N."/>
            <person name="Mavromatis K."/>
            <person name="Ivanova N."/>
            <person name="Mikhailova N."/>
            <person name="Chertkov O."/>
            <person name="Brettin T."/>
            <person name="Detter J.C."/>
            <person name="Han C."/>
            <person name="Larimer F."/>
            <person name="Land M."/>
            <person name="Hauser L."/>
            <person name="Markowitz V."/>
            <person name="Cheng J.-F."/>
            <person name="Hugenholtz P."/>
            <person name="Woyke T."/>
            <person name="Wu D."/>
            <person name="Pukall R."/>
            <person name="Steenblock K."/>
            <person name="Schneider S."/>
            <person name="Klenk H.-P."/>
            <person name="Eisen J.A."/>
        </authorList>
    </citation>
    <scope>NUCLEOTIDE SEQUENCE [LARGE SCALE GENOMIC DNA]</scope>
    <source>
        <strain evidence="3">DSM 14684 / CIP 108061 / JCM 11494 / NBRC 100937 / ID131577</strain>
    </source>
</reference>
<sequence length="196" mass="20443">MKLPRWLSRRSGDGLPEGMVPAERIAAQARRDAAAEPPPPARDDELLAEHERLAQRFTLMQAELGGVFYEMAIRDHVRMDVLTRKAAELQRVDAALAQVERTLRGDDGPPAGTCPACAATHGVEARFCWRCGQVLSGWVDPAPPPDAAPATNGSAPGANGSGAGRHDSAPDARSPTRGANGSAPGAPSSPSPGTDA</sequence>
<organism evidence="2 3">
    <name type="scientific">Conexibacter woesei (strain DSM 14684 / CCUG 47730 / CIP 108061 / JCM 11494 / NBRC 100937 / ID131577)</name>
    <dbReference type="NCBI Taxonomy" id="469383"/>
    <lineage>
        <taxon>Bacteria</taxon>
        <taxon>Bacillati</taxon>
        <taxon>Actinomycetota</taxon>
        <taxon>Thermoleophilia</taxon>
        <taxon>Solirubrobacterales</taxon>
        <taxon>Conexibacteraceae</taxon>
        <taxon>Conexibacter</taxon>
    </lineage>
</organism>
<proteinExistence type="predicted"/>
<evidence type="ECO:0000313" key="3">
    <source>
        <dbReference type="Proteomes" id="UP000008229"/>
    </source>
</evidence>
<dbReference type="EMBL" id="CP001854">
    <property type="protein sequence ID" value="ADB53437.1"/>
    <property type="molecule type" value="Genomic_DNA"/>
</dbReference>
<accession>D3FD45</accession>
<dbReference type="HOGENOM" id="CLU_1388196_0_0_11"/>
<protein>
    <submittedName>
        <fullName evidence="2">Uncharacterized protein</fullName>
    </submittedName>
</protein>
<feature type="compositionally biased region" description="Low complexity" evidence="1">
    <location>
        <begin position="148"/>
        <end position="158"/>
    </location>
</feature>
<dbReference type="RefSeq" id="WP_012936488.1">
    <property type="nucleotide sequence ID" value="NC_013739.1"/>
</dbReference>
<dbReference type="Proteomes" id="UP000008229">
    <property type="component" value="Chromosome"/>
</dbReference>
<dbReference type="STRING" id="469383.Cwoe_5026"/>
<dbReference type="AlphaFoldDB" id="D3FD45"/>
<feature type="region of interest" description="Disordered" evidence="1">
    <location>
        <begin position="142"/>
        <end position="196"/>
    </location>
</feature>
<reference evidence="2 3" key="1">
    <citation type="journal article" date="2010" name="Stand. Genomic Sci.">
        <title>Complete genome sequence of Conexibacter woesei type strain (ID131577).</title>
        <authorList>
            <person name="Pukall R."/>
            <person name="Lapidus A."/>
            <person name="Glavina Del Rio T."/>
            <person name="Copeland A."/>
            <person name="Tice H."/>
            <person name="Cheng J.-F."/>
            <person name="Lucas S."/>
            <person name="Chen F."/>
            <person name="Nolan M."/>
            <person name="Bruce D."/>
            <person name="Goodwin L."/>
            <person name="Pitluck S."/>
            <person name="Mavromatis K."/>
            <person name="Ivanova N."/>
            <person name="Ovchinnikova G."/>
            <person name="Pati A."/>
            <person name="Chen A."/>
            <person name="Palaniappan K."/>
            <person name="Land M."/>
            <person name="Hauser L."/>
            <person name="Chang Y.-J."/>
            <person name="Jeffries C.D."/>
            <person name="Chain P."/>
            <person name="Meincke L."/>
            <person name="Sims D."/>
            <person name="Brettin T."/>
            <person name="Detter J.C."/>
            <person name="Rohde M."/>
            <person name="Goeker M."/>
            <person name="Bristow J."/>
            <person name="Eisen J.A."/>
            <person name="Markowitz V."/>
            <person name="Kyrpides N.C."/>
            <person name="Klenk H.-P."/>
            <person name="Hugenholtz P."/>
        </authorList>
    </citation>
    <scope>NUCLEOTIDE SEQUENCE [LARGE SCALE GENOMIC DNA]</scope>
    <source>
        <strain evidence="3">DSM 14684 / CIP 108061 / JCM 11494 / NBRC 100937 / ID131577</strain>
    </source>
</reference>
<feature type="region of interest" description="Disordered" evidence="1">
    <location>
        <begin position="1"/>
        <end position="42"/>
    </location>
</feature>
<dbReference type="KEGG" id="cwo:Cwoe_5026"/>
<name>D3FD45_CONWI</name>